<sequence>MKFLLLRANCIPGFQRHCRANPIKPTRNSFSNALNILHTRPPLKKFLDFWLSLSDLEAENGKYDPYKGDLIIFNNYYAKLSEIEQKACSPIRSRRKWYFWEQQTKRRNLLIKTSLREEKDDHIKEHAEVATQVKHESSDFSTILSQRLGRI</sequence>
<dbReference type="AlphaFoldDB" id="A0A9N9AQF3"/>
<dbReference type="Proteomes" id="UP000789739">
    <property type="component" value="Unassembled WGS sequence"/>
</dbReference>
<comment type="caution">
    <text evidence="1">The sequence shown here is derived from an EMBL/GenBank/DDBJ whole genome shotgun (WGS) entry which is preliminary data.</text>
</comment>
<evidence type="ECO:0000313" key="1">
    <source>
        <dbReference type="EMBL" id="CAG8539316.1"/>
    </source>
</evidence>
<dbReference type="EMBL" id="CAJVPI010000472">
    <property type="protein sequence ID" value="CAG8539316.1"/>
    <property type="molecule type" value="Genomic_DNA"/>
</dbReference>
<keyword evidence="2" id="KW-1185">Reference proteome</keyword>
<gene>
    <name evidence="1" type="ORF">PBRASI_LOCUS4505</name>
</gene>
<accession>A0A9N9AQF3</accession>
<protein>
    <submittedName>
        <fullName evidence="1">6801_t:CDS:1</fullName>
    </submittedName>
</protein>
<feature type="non-terminal residue" evidence="1">
    <location>
        <position position="1"/>
    </location>
</feature>
<organism evidence="1 2">
    <name type="scientific">Paraglomus brasilianum</name>
    <dbReference type="NCBI Taxonomy" id="144538"/>
    <lineage>
        <taxon>Eukaryota</taxon>
        <taxon>Fungi</taxon>
        <taxon>Fungi incertae sedis</taxon>
        <taxon>Mucoromycota</taxon>
        <taxon>Glomeromycotina</taxon>
        <taxon>Glomeromycetes</taxon>
        <taxon>Paraglomerales</taxon>
        <taxon>Paraglomeraceae</taxon>
        <taxon>Paraglomus</taxon>
    </lineage>
</organism>
<reference evidence="1" key="1">
    <citation type="submission" date="2021-06" db="EMBL/GenBank/DDBJ databases">
        <authorList>
            <person name="Kallberg Y."/>
            <person name="Tangrot J."/>
            <person name="Rosling A."/>
        </authorList>
    </citation>
    <scope>NUCLEOTIDE SEQUENCE</scope>
    <source>
        <strain evidence="1">BR232B</strain>
    </source>
</reference>
<evidence type="ECO:0000313" key="2">
    <source>
        <dbReference type="Proteomes" id="UP000789739"/>
    </source>
</evidence>
<proteinExistence type="predicted"/>
<name>A0A9N9AQF3_9GLOM</name>